<dbReference type="InterPro" id="IPR010788">
    <property type="entry name" value="VDE_dom"/>
</dbReference>
<dbReference type="GO" id="GO:0046422">
    <property type="term" value="F:violaxanthin de-epoxidase activity"/>
    <property type="evidence" value="ECO:0007669"/>
    <property type="project" value="InterPro"/>
</dbReference>
<evidence type="ECO:0000313" key="2">
    <source>
        <dbReference type="EMBL" id="CAE0026262.1"/>
    </source>
</evidence>
<dbReference type="Gene3D" id="2.40.128.20">
    <property type="match status" value="1"/>
</dbReference>
<proteinExistence type="predicted"/>
<dbReference type="InterPro" id="IPR012674">
    <property type="entry name" value="Calycin"/>
</dbReference>
<reference evidence="2" key="1">
    <citation type="submission" date="2021-01" db="EMBL/GenBank/DDBJ databases">
        <authorList>
            <person name="Corre E."/>
            <person name="Pelletier E."/>
            <person name="Niang G."/>
            <person name="Scheremetjew M."/>
            <person name="Finn R."/>
            <person name="Kale V."/>
            <person name="Holt S."/>
            <person name="Cochrane G."/>
            <person name="Meng A."/>
            <person name="Brown T."/>
            <person name="Cohen L."/>
        </authorList>
    </citation>
    <scope>NUCLEOTIDE SEQUENCE</scope>
    <source>
        <strain evidence="2">RCC856</strain>
    </source>
</reference>
<dbReference type="AlphaFoldDB" id="A0A7S2Z6J8"/>
<dbReference type="EMBL" id="HBHU01012038">
    <property type="protein sequence ID" value="CAE0026262.1"/>
    <property type="molecule type" value="Transcribed_RNA"/>
</dbReference>
<protein>
    <recommendedName>
        <fullName evidence="1">VDE lipocalin domain-containing protein</fullName>
    </recommendedName>
</protein>
<name>A0A7S2Z6J8_9CHLO</name>
<accession>A0A7S2Z6J8</accession>
<dbReference type="PANTHER" id="PTHR33970:SF2">
    <property type="entry name" value="OS01G0716400 PROTEIN"/>
    <property type="match status" value="1"/>
</dbReference>
<dbReference type="Pfam" id="PF07137">
    <property type="entry name" value="VDE"/>
    <property type="match status" value="1"/>
</dbReference>
<gene>
    <name evidence="2" type="ORF">CLAU1311_LOCUS7848</name>
</gene>
<organism evidence="2">
    <name type="scientific">Chloropicon laureae</name>
    <dbReference type="NCBI Taxonomy" id="464258"/>
    <lineage>
        <taxon>Eukaryota</taxon>
        <taxon>Viridiplantae</taxon>
        <taxon>Chlorophyta</taxon>
        <taxon>Chloropicophyceae</taxon>
        <taxon>Chloropicales</taxon>
        <taxon>Chloropicaceae</taxon>
        <taxon>Chloropicon</taxon>
    </lineage>
</organism>
<dbReference type="PANTHER" id="PTHR33970">
    <property type="entry name" value="VIOLAXANTHIN DE-EPOXIDASE, CHLOROPLASTIC-RELATED"/>
    <property type="match status" value="1"/>
</dbReference>
<evidence type="ECO:0000259" key="1">
    <source>
        <dbReference type="Pfam" id="PF07137"/>
    </source>
</evidence>
<sequence>MKNAAEVPAEPVVEPMAEFRGQPLTHEAAEEILIGWLGKERHSWKVVTGQNAAYDIFPNQHQIFYRGKRKRSFWYDPVFQARKFDGELVWRRRHYRVRRGKVPGTFYFSVLDNGVISNEFWRIADAADDLTWTVLYYAGAASAAGQAYTGAVFATRDGQWPAESEFARVEAAHAKCGIKLWELFEVENYPCPDAPLGLLDD</sequence>
<dbReference type="InterPro" id="IPR044682">
    <property type="entry name" value="VDE"/>
</dbReference>
<dbReference type="GO" id="GO:0010028">
    <property type="term" value="P:xanthophyll cycle"/>
    <property type="evidence" value="ECO:0007669"/>
    <property type="project" value="InterPro"/>
</dbReference>
<feature type="domain" description="VDE lipocalin" evidence="1">
    <location>
        <begin position="43"/>
        <end position="188"/>
    </location>
</feature>